<feature type="transmembrane region" description="Helical" evidence="2">
    <location>
        <begin position="375"/>
        <end position="398"/>
    </location>
</feature>
<dbReference type="GO" id="GO:0005886">
    <property type="term" value="C:plasma membrane"/>
    <property type="evidence" value="ECO:0007669"/>
    <property type="project" value="TreeGrafter"/>
</dbReference>
<feature type="transmembrane region" description="Helical" evidence="2">
    <location>
        <begin position="606"/>
        <end position="628"/>
    </location>
</feature>
<evidence type="ECO:0008006" key="5">
    <source>
        <dbReference type="Google" id="ProtNLM"/>
    </source>
</evidence>
<protein>
    <recommendedName>
        <fullName evidence="5">Ion transport domain-containing protein</fullName>
    </recommendedName>
</protein>
<dbReference type="Proteomes" id="UP000887575">
    <property type="component" value="Unassembled WGS sequence"/>
</dbReference>
<dbReference type="PANTHER" id="PTHR13800:SF43">
    <property type="entry name" value="ION_TRANS DOMAIN-CONTAINING PROTEIN"/>
    <property type="match status" value="1"/>
</dbReference>
<evidence type="ECO:0000313" key="4">
    <source>
        <dbReference type="WBParaSite" id="MBELARI_LOCUS3700"/>
    </source>
</evidence>
<evidence type="ECO:0000256" key="1">
    <source>
        <dbReference type="SAM" id="MobiDB-lite"/>
    </source>
</evidence>
<feature type="transmembrane region" description="Helical" evidence="2">
    <location>
        <begin position="419"/>
        <end position="438"/>
    </location>
</feature>
<keyword evidence="3" id="KW-1185">Reference proteome</keyword>
<dbReference type="GO" id="GO:0005261">
    <property type="term" value="F:monoatomic cation channel activity"/>
    <property type="evidence" value="ECO:0007669"/>
    <property type="project" value="TreeGrafter"/>
</dbReference>
<evidence type="ECO:0000313" key="3">
    <source>
        <dbReference type="Proteomes" id="UP000887575"/>
    </source>
</evidence>
<dbReference type="AlphaFoldDB" id="A0AAF3FCS8"/>
<dbReference type="WBParaSite" id="MBELARI_LOCUS3700">
    <property type="protein sequence ID" value="MBELARI_LOCUS3700"/>
    <property type="gene ID" value="MBELARI_LOCUS3700"/>
</dbReference>
<organism evidence="3 4">
    <name type="scientific">Mesorhabditis belari</name>
    <dbReference type="NCBI Taxonomy" id="2138241"/>
    <lineage>
        <taxon>Eukaryota</taxon>
        <taxon>Metazoa</taxon>
        <taxon>Ecdysozoa</taxon>
        <taxon>Nematoda</taxon>
        <taxon>Chromadorea</taxon>
        <taxon>Rhabditida</taxon>
        <taxon>Rhabditina</taxon>
        <taxon>Rhabditomorpha</taxon>
        <taxon>Rhabditoidea</taxon>
        <taxon>Rhabditidae</taxon>
        <taxon>Mesorhabditinae</taxon>
        <taxon>Mesorhabditis</taxon>
    </lineage>
</organism>
<accession>A0AAF3FCS8</accession>
<feature type="transmembrane region" description="Helical" evidence="2">
    <location>
        <begin position="450"/>
        <end position="474"/>
    </location>
</feature>
<feature type="transmembrane region" description="Helical" evidence="2">
    <location>
        <begin position="689"/>
        <end position="714"/>
    </location>
</feature>
<reference evidence="4" key="1">
    <citation type="submission" date="2024-02" db="UniProtKB">
        <authorList>
            <consortium name="WormBaseParasite"/>
        </authorList>
    </citation>
    <scope>IDENTIFICATION</scope>
</reference>
<evidence type="ECO:0000256" key="2">
    <source>
        <dbReference type="SAM" id="Phobius"/>
    </source>
</evidence>
<dbReference type="InterPro" id="IPR050927">
    <property type="entry name" value="TRPM"/>
</dbReference>
<feature type="region of interest" description="Disordered" evidence="1">
    <location>
        <begin position="125"/>
        <end position="146"/>
    </location>
</feature>
<dbReference type="GO" id="GO:0030001">
    <property type="term" value="P:metal ion transport"/>
    <property type="evidence" value="ECO:0007669"/>
    <property type="project" value="TreeGrafter"/>
</dbReference>
<keyword evidence="2" id="KW-0472">Membrane</keyword>
<feature type="transmembrane region" description="Helical" evidence="2">
    <location>
        <begin position="495"/>
        <end position="517"/>
    </location>
</feature>
<feature type="transmembrane region" description="Helical" evidence="2">
    <location>
        <begin position="558"/>
        <end position="578"/>
    </location>
</feature>
<keyword evidence="2" id="KW-0812">Transmembrane</keyword>
<sequence length="861" mass="99637">MSHLFVLSDFIDAIEELESPTATQTVPILSHTTRPFTWISRMLLLGNNETNSIDDATMEAPNEFPLEPLGPQDNAQNSSEIIEQEPTKTKRGEIGIPQISVDMEENRERAFSEMARSPPHLFSIEEDNDNPSHQAAQERNPLLGERRATSLEMFDKKNANLSDRERNPSAKSAILTHTNSGSSLPNRAAQRKFFANTPKKKETNKYHTNAERILSVINHYMGLVIQKHKIEDLHDRNLAELLCYAFYGHRDTFAKWKECKAPLYSALLVIFVSEKLWSRFDYIYESDVADIFMSQKKKFDEASKMLLEVCHSADFKRTRELLCERYIPSEKMDSNGGTLLGLANMGNAENFFSHKSCQRIVEDRWKPGFRCNKKIFFFTFLFFGLPLLFSKSIIHFTGEKYQSRWQRFLAFHGSPCGKFAWHTFLYAIYVIVFGFYVQQAHKVDNVMNVFTVWALLMLVWQALFFVEACIEFILQERGKQAFNSTLSQHLKVNHFHTILHFLIVVVNSVFLIAALLIDNERAISLNLQELVTAKVENVTMQEVLSRENNKESNQSITAVIRLFLLSASEVTFLVSFVFSAIRMLRVFTVDPFFGSIVMTIRRMVQLFVYFSVILAVFWIVYGVCQIALQGRKEEHSVIWQIFSNGAFEIFGELETPLKEGSILGCNVSFKWEKLQDFSGQSVQCAVRSWLVPLVLFLYTLTSSILVINILTTLINQQYEEVSDRAEQNWRSLKYRRMVEYEIKMFFPPPLTPLNLISNFLKRLKAVKVKEDEDHQKPAKYFYCDKDPEKSQKKGTGEKNELNLLTGKAPIKELTLREFEGEARTDFLMDLAEEIERRNNVCHASHECHEKRKRVLSVRQFM</sequence>
<proteinExistence type="predicted"/>
<keyword evidence="2" id="KW-1133">Transmembrane helix</keyword>
<name>A0AAF3FCS8_9BILA</name>
<dbReference type="PANTHER" id="PTHR13800">
    <property type="entry name" value="TRANSIENT RECEPTOR POTENTIAL CATION CHANNEL, SUBFAMILY M, MEMBER 6"/>
    <property type="match status" value="1"/>
</dbReference>